<organism evidence="2 3">
    <name type="scientific">Pleurodeles waltl</name>
    <name type="common">Iberian ribbed newt</name>
    <dbReference type="NCBI Taxonomy" id="8319"/>
    <lineage>
        <taxon>Eukaryota</taxon>
        <taxon>Metazoa</taxon>
        <taxon>Chordata</taxon>
        <taxon>Craniata</taxon>
        <taxon>Vertebrata</taxon>
        <taxon>Euteleostomi</taxon>
        <taxon>Amphibia</taxon>
        <taxon>Batrachia</taxon>
        <taxon>Caudata</taxon>
        <taxon>Salamandroidea</taxon>
        <taxon>Salamandridae</taxon>
        <taxon>Pleurodelinae</taxon>
        <taxon>Pleurodeles</taxon>
    </lineage>
</organism>
<dbReference type="Proteomes" id="UP001066276">
    <property type="component" value="Chromosome 3_1"/>
</dbReference>
<reference evidence="2" key="1">
    <citation type="journal article" date="2022" name="bioRxiv">
        <title>Sequencing and chromosome-scale assembly of the giantPleurodeles waltlgenome.</title>
        <authorList>
            <person name="Brown T."/>
            <person name="Elewa A."/>
            <person name="Iarovenko S."/>
            <person name="Subramanian E."/>
            <person name="Araus A.J."/>
            <person name="Petzold A."/>
            <person name="Susuki M."/>
            <person name="Suzuki K.-i.T."/>
            <person name="Hayashi T."/>
            <person name="Toyoda A."/>
            <person name="Oliveira C."/>
            <person name="Osipova E."/>
            <person name="Leigh N.D."/>
            <person name="Simon A."/>
            <person name="Yun M.H."/>
        </authorList>
    </citation>
    <scope>NUCLEOTIDE SEQUENCE</scope>
    <source>
        <strain evidence="2">20211129_DDA</strain>
        <tissue evidence="2">Liver</tissue>
    </source>
</reference>
<feature type="compositionally biased region" description="Acidic residues" evidence="1">
    <location>
        <begin position="156"/>
        <end position="168"/>
    </location>
</feature>
<gene>
    <name evidence="2" type="ORF">NDU88_001716</name>
</gene>
<feature type="compositionally biased region" description="Polar residues" evidence="1">
    <location>
        <begin position="171"/>
        <end position="180"/>
    </location>
</feature>
<feature type="region of interest" description="Disordered" evidence="1">
    <location>
        <begin position="127"/>
        <end position="180"/>
    </location>
</feature>
<sequence>MLPQQQGVCFSVATATLQIGDERRDRLLLCSCQTTGQQHVARADTGRNRSKRSTSVEDRGSPLVWSNWRSGDKRTGGGAAGRTETGLADPRTPKPNAAERMPPMETFPLNRDSTLALVLLAAPEERVPSRAEAEEERESAIRVGTSPDINKLAMDLDTEQSTLEEEDGPTVTPQTADDLI</sequence>
<comment type="caution">
    <text evidence="2">The sequence shown here is derived from an EMBL/GenBank/DDBJ whole genome shotgun (WGS) entry which is preliminary data.</text>
</comment>
<protein>
    <submittedName>
        <fullName evidence="2">Uncharacterized protein</fullName>
    </submittedName>
</protein>
<evidence type="ECO:0000256" key="1">
    <source>
        <dbReference type="SAM" id="MobiDB-lite"/>
    </source>
</evidence>
<name>A0AAV7U995_PLEWA</name>
<dbReference type="AlphaFoldDB" id="A0AAV7U995"/>
<accession>A0AAV7U995</accession>
<evidence type="ECO:0000313" key="3">
    <source>
        <dbReference type="Proteomes" id="UP001066276"/>
    </source>
</evidence>
<proteinExistence type="predicted"/>
<dbReference type="EMBL" id="JANPWB010000005">
    <property type="protein sequence ID" value="KAJ1184919.1"/>
    <property type="molecule type" value="Genomic_DNA"/>
</dbReference>
<keyword evidence="3" id="KW-1185">Reference proteome</keyword>
<evidence type="ECO:0000313" key="2">
    <source>
        <dbReference type="EMBL" id="KAJ1184919.1"/>
    </source>
</evidence>
<feature type="region of interest" description="Disordered" evidence="1">
    <location>
        <begin position="37"/>
        <end position="106"/>
    </location>
</feature>